<evidence type="ECO:0000313" key="3">
    <source>
        <dbReference type="Proteomes" id="UP000183557"/>
    </source>
</evidence>
<name>A0A1I3Z9Z6_HALDA</name>
<accession>A0A1I3Z9Z6</accession>
<proteinExistence type="predicted"/>
<organism evidence="2 3">
    <name type="scientific">Halobacillus dabanensis</name>
    <dbReference type="NCBI Taxonomy" id="240302"/>
    <lineage>
        <taxon>Bacteria</taxon>
        <taxon>Bacillati</taxon>
        <taxon>Bacillota</taxon>
        <taxon>Bacilli</taxon>
        <taxon>Bacillales</taxon>
        <taxon>Bacillaceae</taxon>
        <taxon>Halobacillus</taxon>
    </lineage>
</organism>
<evidence type="ECO:0000256" key="1">
    <source>
        <dbReference type="SAM" id="SignalP"/>
    </source>
</evidence>
<dbReference type="Proteomes" id="UP000183557">
    <property type="component" value="Unassembled WGS sequence"/>
</dbReference>
<keyword evidence="3" id="KW-1185">Reference proteome</keyword>
<gene>
    <name evidence="2" type="ORF">SAMN04487936_11358</name>
</gene>
<evidence type="ECO:0000313" key="2">
    <source>
        <dbReference type="EMBL" id="SFK40887.1"/>
    </source>
</evidence>
<reference evidence="3" key="1">
    <citation type="submission" date="2016-10" db="EMBL/GenBank/DDBJ databases">
        <authorList>
            <person name="Varghese N."/>
            <person name="Submissions S."/>
        </authorList>
    </citation>
    <scope>NUCLEOTIDE SEQUENCE [LARGE SCALE GENOMIC DNA]</scope>
    <source>
        <strain evidence="3">CGMCC 1.3704</strain>
    </source>
</reference>
<dbReference type="AlphaFoldDB" id="A0A1I3Z9Z6"/>
<feature type="chain" id="PRO_5039142334" description="Phr family secreted Rap phosphatase inhibitor" evidence="1">
    <location>
        <begin position="19"/>
        <end position="40"/>
    </location>
</feature>
<evidence type="ECO:0008006" key="4">
    <source>
        <dbReference type="Google" id="ProtNLM"/>
    </source>
</evidence>
<dbReference type="EMBL" id="FOSB01000013">
    <property type="protein sequence ID" value="SFK40887.1"/>
    <property type="molecule type" value="Genomic_DNA"/>
</dbReference>
<dbReference type="RefSeq" id="WP_279626146.1">
    <property type="nucleotide sequence ID" value="NZ_FOSB01000013.1"/>
</dbReference>
<sequence>MKKLIGFVAILGIVFSLAANVSYTDTAEESHPRPLVVDEI</sequence>
<keyword evidence="1" id="KW-0732">Signal</keyword>
<feature type="signal peptide" evidence="1">
    <location>
        <begin position="1"/>
        <end position="18"/>
    </location>
</feature>
<protein>
    <recommendedName>
        <fullName evidence="4">Phr family secreted Rap phosphatase inhibitor</fullName>
    </recommendedName>
</protein>